<dbReference type="AlphaFoldDB" id="A0A2Z6R8W2"/>
<sequence>MKWAKHITSMDLTSLYLLSINLLLKKREIFITAIYAAPENKQHIHKKMIDNTMKQLQQNLLGPLWSLHIITGDFNEIVDPALDKSSLSTNNQTASKLH</sequence>
<dbReference type="Proteomes" id="UP000247702">
    <property type="component" value="Unassembled WGS sequence"/>
</dbReference>
<accession>A0A2Z6R8W2</accession>
<proteinExistence type="predicted"/>
<gene>
    <name evidence="1" type="ORF">RclHR1_33230001</name>
</gene>
<reference evidence="1 2" key="1">
    <citation type="submission" date="2017-11" db="EMBL/GenBank/DDBJ databases">
        <title>The genome of Rhizophagus clarus HR1 reveals common genetic basis of auxotrophy among arbuscular mycorrhizal fungi.</title>
        <authorList>
            <person name="Kobayashi Y."/>
        </authorList>
    </citation>
    <scope>NUCLEOTIDE SEQUENCE [LARGE SCALE GENOMIC DNA]</scope>
    <source>
        <strain evidence="1 2">HR1</strain>
    </source>
</reference>
<keyword evidence="2" id="KW-1185">Reference proteome</keyword>
<dbReference type="EMBL" id="BEXD01002584">
    <property type="protein sequence ID" value="GBB98797.1"/>
    <property type="molecule type" value="Genomic_DNA"/>
</dbReference>
<evidence type="ECO:0008006" key="3">
    <source>
        <dbReference type="Google" id="ProtNLM"/>
    </source>
</evidence>
<evidence type="ECO:0000313" key="1">
    <source>
        <dbReference type="EMBL" id="GBB98797.1"/>
    </source>
</evidence>
<comment type="caution">
    <text evidence="1">The sequence shown here is derived from an EMBL/GenBank/DDBJ whole genome shotgun (WGS) entry which is preliminary data.</text>
</comment>
<dbReference type="InterPro" id="IPR036691">
    <property type="entry name" value="Endo/exonu/phosph_ase_sf"/>
</dbReference>
<protein>
    <recommendedName>
        <fullName evidence="3">Endonuclease/exonuclease/phosphatase domain-containing protein</fullName>
    </recommendedName>
</protein>
<organism evidence="1 2">
    <name type="scientific">Rhizophagus clarus</name>
    <dbReference type="NCBI Taxonomy" id="94130"/>
    <lineage>
        <taxon>Eukaryota</taxon>
        <taxon>Fungi</taxon>
        <taxon>Fungi incertae sedis</taxon>
        <taxon>Mucoromycota</taxon>
        <taxon>Glomeromycotina</taxon>
        <taxon>Glomeromycetes</taxon>
        <taxon>Glomerales</taxon>
        <taxon>Glomeraceae</taxon>
        <taxon>Rhizophagus</taxon>
    </lineage>
</organism>
<name>A0A2Z6R8W2_9GLOM</name>
<evidence type="ECO:0000313" key="2">
    <source>
        <dbReference type="Proteomes" id="UP000247702"/>
    </source>
</evidence>
<dbReference type="Gene3D" id="3.60.10.10">
    <property type="entry name" value="Endonuclease/exonuclease/phosphatase"/>
    <property type="match status" value="1"/>
</dbReference>